<evidence type="ECO:0000313" key="2">
    <source>
        <dbReference type="Proteomes" id="UP000188268"/>
    </source>
</evidence>
<gene>
    <name evidence="1" type="ORF">CCACVL1_07237</name>
</gene>
<comment type="caution">
    <text evidence="1">The sequence shown here is derived from an EMBL/GenBank/DDBJ whole genome shotgun (WGS) entry which is preliminary data.</text>
</comment>
<dbReference type="AlphaFoldDB" id="A0A1R3J882"/>
<dbReference type="OrthoDB" id="764584at2759"/>
<proteinExistence type="predicted"/>
<protein>
    <submittedName>
        <fullName evidence="1">Uncharacterized protein</fullName>
    </submittedName>
</protein>
<name>A0A1R3J882_COCAP</name>
<keyword evidence="2" id="KW-1185">Reference proteome</keyword>
<accession>A0A1R3J882</accession>
<sequence>MEIMSSRSCCENIKRAWRRRKYKRLHGAKRKLKIVRLGNKETRRPDCESKRKLSLKMATPTKIFRKVHEAYVEMTTRLVNNMGKANEGGLLFRGKKVAKDRHVSAVSGGDEIDTRLLLQIYK</sequence>
<dbReference type="OMA" id="ANKMANG"/>
<evidence type="ECO:0000313" key="1">
    <source>
        <dbReference type="EMBL" id="OMO90996.1"/>
    </source>
</evidence>
<dbReference type="PANTHER" id="PTHR33702">
    <property type="entry name" value="BNAA09G40010D PROTEIN"/>
    <property type="match status" value="1"/>
</dbReference>
<dbReference type="Gramene" id="OMO90996">
    <property type="protein sequence ID" value="OMO90996"/>
    <property type="gene ID" value="CCACVL1_07237"/>
</dbReference>
<reference evidence="1 2" key="1">
    <citation type="submission" date="2013-09" db="EMBL/GenBank/DDBJ databases">
        <title>Corchorus capsularis genome sequencing.</title>
        <authorList>
            <person name="Alam M."/>
            <person name="Haque M.S."/>
            <person name="Islam M.S."/>
            <person name="Emdad E.M."/>
            <person name="Islam M.M."/>
            <person name="Ahmed B."/>
            <person name="Halim A."/>
            <person name="Hossen Q.M.M."/>
            <person name="Hossain M.Z."/>
            <person name="Ahmed R."/>
            <person name="Khan M.M."/>
            <person name="Islam R."/>
            <person name="Rashid M.M."/>
            <person name="Khan S.A."/>
            <person name="Rahman M.S."/>
            <person name="Alam M."/>
        </authorList>
    </citation>
    <scope>NUCLEOTIDE SEQUENCE [LARGE SCALE GENOMIC DNA]</scope>
    <source>
        <strain evidence="2">cv. CVL-1</strain>
        <tissue evidence="1">Whole seedling</tissue>
    </source>
</reference>
<dbReference type="EMBL" id="AWWV01008376">
    <property type="protein sequence ID" value="OMO90996.1"/>
    <property type="molecule type" value="Genomic_DNA"/>
</dbReference>
<dbReference type="PANTHER" id="PTHR33702:SF2">
    <property type="match status" value="1"/>
</dbReference>
<dbReference type="Proteomes" id="UP000188268">
    <property type="component" value="Unassembled WGS sequence"/>
</dbReference>
<feature type="non-terminal residue" evidence="1">
    <location>
        <position position="122"/>
    </location>
</feature>
<organism evidence="1 2">
    <name type="scientific">Corchorus capsularis</name>
    <name type="common">Jute</name>
    <dbReference type="NCBI Taxonomy" id="210143"/>
    <lineage>
        <taxon>Eukaryota</taxon>
        <taxon>Viridiplantae</taxon>
        <taxon>Streptophyta</taxon>
        <taxon>Embryophyta</taxon>
        <taxon>Tracheophyta</taxon>
        <taxon>Spermatophyta</taxon>
        <taxon>Magnoliopsida</taxon>
        <taxon>eudicotyledons</taxon>
        <taxon>Gunneridae</taxon>
        <taxon>Pentapetalae</taxon>
        <taxon>rosids</taxon>
        <taxon>malvids</taxon>
        <taxon>Malvales</taxon>
        <taxon>Malvaceae</taxon>
        <taxon>Grewioideae</taxon>
        <taxon>Apeibeae</taxon>
        <taxon>Corchorus</taxon>
    </lineage>
</organism>